<keyword evidence="5 10" id="KW-0375">Hydrogen ion transport</keyword>
<dbReference type="RefSeq" id="WP_091404184.1">
    <property type="nucleotide sequence ID" value="NZ_FMYV01000005.1"/>
</dbReference>
<comment type="subunit">
    <text evidence="10">F-type ATPases have 2 components, CF(1) - the catalytic core - and CF(0) - the membrane proton channel. CF(1) has five subunits: alpha(3), beta(3), gamma(1), delta(1), epsilon(1). CF(0) has three main subunits: a, b and c.</text>
</comment>
<comment type="similarity">
    <text evidence="3 10">Belongs to the ATPase gamma chain family.</text>
</comment>
<dbReference type="Gene3D" id="1.10.287.80">
    <property type="entry name" value="ATP synthase, gamma subunit, helix hairpin domain"/>
    <property type="match status" value="1"/>
</dbReference>
<dbReference type="SUPFAM" id="SSF52943">
    <property type="entry name" value="ATP synthase (F1-ATPase), gamma subunit"/>
    <property type="match status" value="1"/>
</dbReference>
<dbReference type="InterPro" id="IPR023632">
    <property type="entry name" value="ATP_synth_F1_gsu_CS"/>
</dbReference>
<dbReference type="EMBL" id="SRME01000005">
    <property type="protein sequence ID" value="TGG87281.1"/>
    <property type="molecule type" value="Genomic_DNA"/>
</dbReference>
<dbReference type="GO" id="GO:0005524">
    <property type="term" value="F:ATP binding"/>
    <property type="evidence" value="ECO:0007669"/>
    <property type="project" value="UniProtKB-UniRule"/>
</dbReference>
<name>A0A1G6N027_9BACT</name>
<dbReference type="InterPro" id="IPR000131">
    <property type="entry name" value="ATP_synth_F1_gsu"/>
</dbReference>
<evidence type="ECO:0000256" key="3">
    <source>
        <dbReference type="ARBA" id="ARBA00007681"/>
    </source>
</evidence>
<keyword evidence="8 10" id="KW-0139">CF(1)</keyword>
<dbReference type="GO" id="GO:0042777">
    <property type="term" value="P:proton motive force-driven plasma membrane ATP synthesis"/>
    <property type="evidence" value="ECO:0007669"/>
    <property type="project" value="UniProtKB-UniRule"/>
</dbReference>
<comment type="function">
    <text evidence="1 10">Produces ATP from ADP in the presence of a proton gradient across the membrane. The gamma chain is believed to be important in regulating ATPase activity and the flow of protons through the CF(0) complex.</text>
</comment>
<keyword evidence="7 10" id="KW-0472">Membrane</keyword>
<proteinExistence type="inferred from homology"/>
<dbReference type="GO" id="GO:0045259">
    <property type="term" value="C:proton-transporting ATP synthase complex"/>
    <property type="evidence" value="ECO:0007669"/>
    <property type="project" value="UniProtKB-KW"/>
</dbReference>
<dbReference type="HAMAP" id="MF_00815">
    <property type="entry name" value="ATP_synth_gamma_bact"/>
    <property type="match status" value="1"/>
</dbReference>
<keyword evidence="9 10" id="KW-0066">ATP synthesis</keyword>
<dbReference type="NCBIfam" id="TIGR01146">
    <property type="entry name" value="ATPsyn_F1gamma"/>
    <property type="match status" value="1"/>
</dbReference>
<keyword evidence="10" id="KW-1003">Cell membrane</keyword>
<organism evidence="12 14">
    <name type="scientific">Geotoga petraea</name>
    <dbReference type="NCBI Taxonomy" id="28234"/>
    <lineage>
        <taxon>Bacteria</taxon>
        <taxon>Thermotogati</taxon>
        <taxon>Thermotogota</taxon>
        <taxon>Thermotogae</taxon>
        <taxon>Petrotogales</taxon>
        <taxon>Petrotogaceae</taxon>
        <taxon>Geotoga</taxon>
    </lineage>
</organism>
<reference evidence="12 14" key="1">
    <citation type="submission" date="2016-10" db="EMBL/GenBank/DDBJ databases">
        <authorList>
            <person name="de Groot N.N."/>
        </authorList>
    </citation>
    <scope>NUCLEOTIDE SEQUENCE [LARGE SCALE GENOMIC DNA]</scope>
    <source>
        <strain evidence="12 14">WG14</strain>
    </source>
</reference>
<evidence type="ECO:0000313" key="13">
    <source>
        <dbReference type="EMBL" id="TGG87281.1"/>
    </source>
</evidence>
<feature type="coiled-coil region" evidence="11">
    <location>
        <begin position="232"/>
        <end position="259"/>
    </location>
</feature>
<evidence type="ECO:0000256" key="8">
    <source>
        <dbReference type="ARBA" id="ARBA00023196"/>
    </source>
</evidence>
<dbReference type="STRING" id="28234.SAMN04488588_1448"/>
<evidence type="ECO:0000256" key="9">
    <source>
        <dbReference type="ARBA" id="ARBA00023310"/>
    </source>
</evidence>
<evidence type="ECO:0000313" key="12">
    <source>
        <dbReference type="EMBL" id="SDC61189.1"/>
    </source>
</evidence>
<evidence type="ECO:0000256" key="11">
    <source>
        <dbReference type="SAM" id="Coils"/>
    </source>
</evidence>
<dbReference type="Proteomes" id="UP000199322">
    <property type="component" value="Unassembled WGS sequence"/>
</dbReference>
<dbReference type="PANTHER" id="PTHR11693">
    <property type="entry name" value="ATP SYNTHASE GAMMA CHAIN"/>
    <property type="match status" value="1"/>
</dbReference>
<dbReference type="Pfam" id="PF00231">
    <property type="entry name" value="ATP-synt"/>
    <property type="match status" value="1"/>
</dbReference>
<dbReference type="PROSITE" id="PS00153">
    <property type="entry name" value="ATPASE_GAMMA"/>
    <property type="match status" value="1"/>
</dbReference>
<dbReference type="EMBL" id="FMYV01000005">
    <property type="protein sequence ID" value="SDC61189.1"/>
    <property type="molecule type" value="Genomic_DNA"/>
</dbReference>
<evidence type="ECO:0000256" key="10">
    <source>
        <dbReference type="HAMAP-Rule" id="MF_00815"/>
    </source>
</evidence>
<dbReference type="Proteomes" id="UP000297288">
    <property type="component" value="Unassembled WGS sequence"/>
</dbReference>
<dbReference type="CDD" id="cd12151">
    <property type="entry name" value="F1-ATPase_gamma"/>
    <property type="match status" value="1"/>
</dbReference>
<dbReference type="GO" id="GO:0005886">
    <property type="term" value="C:plasma membrane"/>
    <property type="evidence" value="ECO:0007669"/>
    <property type="project" value="UniProtKB-SubCell"/>
</dbReference>
<keyword evidence="11" id="KW-0175">Coiled coil</keyword>
<reference evidence="13 15" key="2">
    <citation type="submission" date="2019-04" db="EMBL/GenBank/DDBJ databases">
        <title>Draft genome sequence data and analysis of a Fermenting Bacterium, Geotoga petraea strain HO-Geo1, isolated from heavy-oil petroleum reservoir in Russia.</title>
        <authorList>
            <person name="Grouzdev D.S."/>
            <person name="Semenova E.M."/>
            <person name="Sokolova D.S."/>
            <person name="Tourova T.P."/>
            <person name="Poltaraus A.B."/>
            <person name="Nazina T.N."/>
        </authorList>
    </citation>
    <scope>NUCLEOTIDE SEQUENCE [LARGE SCALE GENOMIC DNA]</scope>
    <source>
        <strain evidence="13 15">HO-Geo1</strain>
    </source>
</reference>
<evidence type="ECO:0000256" key="7">
    <source>
        <dbReference type="ARBA" id="ARBA00023136"/>
    </source>
</evidence>
<dbReference type="Gene3D" id="3.40.1380.10">
    <property type="match status" value="1"/>
</dbReference>
<evidence type="ECO:0000313" key="14">
    <source>
        <dbReference type="Proteomes" id="UP000199322"/>
    </source>
</evidence>
<evidence type="ECO:0000313" key="15">
    <source>
        <dbReference type="Proteomes" id="UP000297288"/>
    </source>
</evidence>
<dbReference type="AlphaFoldDB" id="A0A1G6N027"/>
<evidence type="ECO:0000256" key="2">
    <source>
        <dbReference type="ARBA" id="ARBA00004170"/>
    </source>
</evidence>
<sequence>MSRGKLRVIKRRIASTNSTKQITRAMQMVASARLNKIKKGIDPIREYAKEARKIIQKISPQDDSIYNRKNGETVIVTITPDMGLGGSFASDLANRAKKEAEKIDNFKGYYVVGTRGNIELKGTNKVLLSRTNLYEIPNEVNAEYILDDILDFLKDESISDIKVVYGELKNPLIQLPKTVDLLPIKYEAEIDSRYEYEPDSTVLFEEASYLYLLSQVFLYIYETKLSELYARQNAMKNATENAENLIEELNLEYNKMRQASITQELIEIVNGAQALQDS</sequence>
<keyword evidence="14" id="KW-1185">Reference proteome</keyword>
<comment type="subcellular location">
    <subcellularLocation>
        <location evidence="10">Cell membrane</location>
        <topology evidence="10">Peripheral membrane protein</topology>
    </subcellularLocation>
    <subcellularLocation>
        <location evidence="2">Membrane</location>
        <topology evidence="2">Peripheral membrane protein</topology>
    </subcellularLocation>
</comment>
<protein>
    <recommendedName>
        <fullName evidence="10">ATP synthase gamma chain</fullName>
    </recommendedName>
    <alternativeName>
        <fullName evidence="10">ATP synthase F1 sector gamma subunit</fullName>
    </alternativeName>
    <alternativeName>
        <fullName evidence="10">F-ATPase gamma subunit</fullName>
    </alternativeName>
</protein>
<dbReference type="PANTHER" id="PTHR11693:SF22">
    <property type="entry name" value="ATP SYNTHASE SUBUNIT GAMMA, MITOCHONDRIAL"/>
    <property type="match status" value="1"/>
</dbReference>
<dbReference type="GO" id="GO:0046933">
    <property type="term" value="F:proton-transporting ATP synthase activity, rotational mechanism"/>
    <property type="evidence" value="ECO:0007669"/>
    <property type="project" value="UniProtKB-UniRule"/>
</dbReference>
<evidence type="ECO:0000256" key="1">
    <source>
        <dbReference type="ARBA" id="ARBA00003456"/>
    </source>
</evidence>
<evidence type="ECO:0000256" key="5">
    <source>
        <dbReference type="ARBA" id="ARBA00022781"/>
    </source>
</evidence>
<evidence type="ECO:0000256" key="4">
    <source>
        <dbReference type="ARBA" id="ARBA00022448"/>
    </source>
</evidence>
<keyword evidence="6 10" id="KW-0406">Ion transport</keyword>
<dbReference type="PRINTS" id="PR00126">
    <property type="entry name" value="ATPASEGAMMA"/>
</dbReference>
<keyword evidence="4 10" id="KW-0813">Transport</keyword>
<dbReference type="InterPro" id="IPR035968">
    <property type="entry name" value="ATP_synth_F1_ATPase_gsu"/>
</dbReference>
<accession>A0A1G6N027</accession>
<gene>
    <name evidence="10 13" type="primary">atpG</name>
    <name evidence="13" type="ORF">E4650_08220</name>
    <name evidence="12" type="ORF">SAMN04488588_1448</name>
</gene>
<dbReference type="OrthoDB" id="9812769at2"/>
<evidence type="ECO:0000256" key="6">
    <source>
        <dbReference type="ARBA" id="ARBA00023065"/>
    </source>
</evidence>